<name>A0ABP7RVH7_9ACTN</name>
<dbReference type="Proteomes" id="UP001500456">
    <property type="component" value="Unassembled WGS sequence"/>
</dbReference>
<keyword evidence="3" id="KW-1185">Reference proteome</keyword>
<organism evidence="2 3">
    <name type="scientific">Streptomyces plumbiresistens</name>
    <dbReference type="NCBI Taxonomy" id="511811"/>
    <lineage>
        <taxon>Bacteria</taxon>
        <taxon>Bacillati</taxon>
        <taxon>Actinomycetota</taxon>
        <taxon>Actinomycetes</taxon>
        <taxon>Kitasatosporales</taxon>
        <taxon>Streptomycetaceae</taxon>
        <taxon>Streptomyces</taxon>
    </lineage>
</organism>
<evidence type="ECO:0000256" key="1">
    <source>
        <dbReference type="SAM" id="MobiDB-lite"/>
    </source>
</evidence>
<proteinExistence type="predicted"/>
<feature type="region of interest" description="Disordered" evidence="1">
    <location>
        <begin position="1"/>
        <end position="36"/>
    </location>
</feature>
<sequence>MPQGPQGNDNRVKAKNFTNSGAYAPGGTANYTAAPVPPDTLELRTRLDELQRLLSQYADALPDAEELRQVTGELGAQLQQPEPNRTVVRSLLTALTTGAGGVTAVLAAVTGLSQFVNRFLH</sequence>
<comment type="caution">
    <text evidence="2">The sequence shown here is derived from an EMBL/GenBank/DDBJ whole genome shotgun (WGS) entry which is preliminary data.</text>
</comment>
<protein>
    <submittedName>
        <fullName evidence="2">Uncharacterized protein</fullName>
    </submittedName>
</protein>
<accession>A0ABP7RVH7</accession>
<gene>
    <name evidence="2" type="ORF">GCM10022232_47050</name>
</gene>
<dbReference type="RefSeq" id="WP_266436217.1">
    <property type="nucleotide sequence ID" value="NZ_BAAAZX010000013.1"/>
</dbReference>
<evidence type="ECO:0000313" key="2">
    <source>
        <dbReference type="EMBL" id="GAA4002737.1"/>
    </source>
</evidence>
<evidence type="ECO:0000313" key="3">
    <source>
        <dbReference type="Proteomes" id="UP001500456"/>
    </source>
</evidence>
<reference evidence="3" key="1">
    <citation type="journal article" date="2019" name="Int. J. Syst. Evol. Microbiol.">
        <title>The Global Catalogue of Microorganisms (GCM) 10K type strain sequencing project: providing services to taxonomists for standard genome sequencing and annotation.</title>
        <authorList>
            <consortium name="The Broad Institute Genomics Platform"/>
            <consortium name="The Broad Institute Genome Sequencing Center for Infectious Disease"/>
            <person name="Wu L."/>
            <person name="Ma J."/>
        </authorList>
    </citation>
    <scope>NUCLEOTIDE SEQUENCE [LARGE SCALE GENOMIC DNA]</scope>
    <source>
        <strain evidence="3">JCM 16924</strain>
    </source>
</reference>
<dbReference type="EMBL" id="BAAAZX010000013">
    <property type="protein sequence ID" value="GAA4002737.1"/>
    <property type="molecule type" value="Genomic_DNA"/>
</dbReference>